<dbReference type="InterPro" id="IPR036866">
    <property type="entry name" value="RibonucZ/Hydroxyglut_hydro"/>
</dbReference>
<dbReference type="SUPFAM" id="SSF56281">
    <property type="entry name" value="Metallo-hydrolase/oxidoreductase"/>
    <property type="match status" value="1"/>
</dbReference>
<organism evidence="3 4">
    <name type="scientific">Demequina sediminis</name>
    <dbReference type="NCBI Taxonomy" id="1930058"/>
    <lineage>
        <taxon>Bacteria</taxon>
        <taxon>Bacillati</taxon>
        <taxon>Actinomycetota</taxon>
        <taxon>Actinomycetes</taxon>
        <taxon>Micrococcales</taxon>
        <taxon>Demequinaceae</taxon>
        <taxon>Demequina</taxon>
    </lineage>
</organism>
<name>A0ABP9WLN4_9MICO</name>
<dbReference type="EMBL" id="BAABRR010000012">
    <property type="protein sequence ID" value="GAA5519735.1"/>
    <property type="molecule type" value="Genomic_DNA"/>
</dbReference>
<keyword evidence="4" id="KW-1185">Reference proteome</keyword>
<proteinExistence type="predicted"/>
<protein>
    <recommendedName>
        <fullName evidence="2">Metallo-beta-lactamase domain-containing protein</fullName>
    </recommendedName>
</protein>
<keyword evidence="1" id="KW-0378">Hydrolase</keyword>
<reference evidence="3 4" key="1">
    <citation type="submission" date="2024-02" db="EMBL/GenBank/DDBJ databases">
        <title>Lysinimicrobium sediminis NBRC 112286.</title>
        <authorList>
            <person name="Ichikawa N."/>
            <person name="Katano-Makiyama Y."/>
            <person name="Hidaka K."/>
        </authorList>
    </citation>
    <scope>NUCLEOTIDE SEQUENCE [LARGE SCALE GENOMIC DNA]</scope>
    <source>
        <strain evidence="3 4">NBRC 112286</strain>
    </source>
</reference>
<dbReference type="Gene3D" id="3.60.15.10">
    <property type="entry name" value="Ribonuclease Z/Hydroxyacylglutathione hydrolase-like"/>
    <property type="match status" value="1"/>
</dbReference>
<feature type="domain" description="Metallo-beta-lactamase" evidence="2">
    <location>
        <begin position="28"/>
        <end position="218"/>
    </location>
</feature>
<dbReference type="PANTHER" id="PTHR43546">
    <property type="entry name" value="UPF0173 METAL-DEPENDENT HYDROLASE MJ1163-RELATED"/>
    <property type="match status" value="1"/>
</dbReference>
<dbReference type="Proteomes" id="UP001426770">
    <property type="component" value="Unassembled WGS sequence"/>
</dbReference>
<evidence type="ECO:0000313" key="3">
    <source>
        <dbReference type="EMBL" id="GAA5519735.1"/>
    </source>
</evidence>
<dbReference type="PANTHER" id="PTHR43546:SF9">
    <property type="entry name" value="L-ASCORBATE-6-PHOSPHATE LACTONASE ULAG-RELATED"/>
    <property type="match status" value="1"/>
</dbReference>
<sequence>MSDADLSPVEISLVGGPTVVLGYAGLTIVTDPTFDPPGTYGTLTKLAGPAFEPAFIGHVHLVLLSHDQHEDNLDTAGRELLAHAGHVVSTPGAASRVPGVVGLKPWHSVTLYGAHAPVCVTAVPALHGPPGVADALGEVAGFVLRAAGWPTVYFSGDNSELDAAAAVAHRFPDVGVALVCAGAARVDRLGDALLTADAARVCAVADLWPDATVVPVHIDDWAHFSQPRPALRAALADDPARPRIVLLDKGAAVRLGGRAAAVGGRV</sequence>
<dbReference type="InterPro" id="IPR001279">
    <property type="entry name" value="Metallo-B-lactamas"/>
</dbReference>
<dbReference type="InterPro" id="IPR050114">
    <property type="entry name" value="UPF0173_UPF0282_UlaG_hydrolase"/>
</dbReference>
<evidence type="ECO:0000256" key="1">
    <source>
        <dbReference type="ARBA" id="ARBA00022801"/>
    </source>
</evidence>
<dbReference type="RefSeq" id="WP_286215255.1">
    <property type="nucleotide sequence ID" value="NZ_AP027736.1"/>
</dbReference>
<gene>
    <name evidence="3" type="ORF">Lsed01_02189</name>
</gene>
<dbReference type="Pfam" id="PF12706">
    <property type="entry name" value="Lactamase_B_2"/>
    <property type="match status" value="1"/>
</dbReference>
<evidence type="ECO:0000313" key="4">
    <source>
        <dbReference type="Proteomes" id="UP001426770"/>
    </source>
</evidence>
<comment type="caution">
    <text evidence="3">The sequence shown here is derived from an EMBL/GenBank/DDBJ whole genome shotgun (WGS) entry which is preliminary data.</text>
</comment>
<evidence type="ECO:0000259" key="2">
    <source>
        <dbReference type="Pfam" id="PF12706"/>
    </source>
</evidence>
<accession>A0ABP9WLN4</accession>